<comment type="caution">
    <text evidence="1">The sequence shown here is derived from an EMBL/GenBank/DDBJ whole genome shotgun (WGS) entry which is preliminary data.</text>
</comment>
<protein>
    <submittedName>
        <fullName evidence="1">Uncharacterized protein</fullName>
    </submittedName>
</protein>
<proteinExistence type="predicted"/>
<keyword evidence="2" id="KW-1185">Reference proteome</keyword>
<reference evidence="1" key="2">
    <citation type="journal article" date="2022" name="New Phytol.">
        <title>Evolutionary transition to the ectomycorrhizal habit in the genomes of a hyperdiverse lineage of mushroom-forming fungi.</title>
        <authorList>
            <person name="Looney B."/>
            <person name="Miyauchi S."/>
            <person name="Morin E."/>
            <person name="Drula E."/>
            <person name="Courty P.E."/>
            <person name="Kohler A."/>
            <person name="Kuo A."/>
            <person name="LaButti K."/>
            <person name="Pangilinan J."/>
            <person name="Lipzen A."/>
            <person name="Riley R."/>
            <person name="Andreopoulos W."/>
            <person name="He G."/>
            <person name="Johnson J."/>
            <person name="Nolan M."/>
            <person name="Tritt A."/>
            <person name="Barry K.W."/>
            <person name="Grigoriev I.V."/>
            <person name="Nagy L.G."/>
            <person name="Hibbett D."/>
            <person name="Henrissat B."/>
            <person name="Matheny P.B."/>
            <person name="Labbe J."/>
            <person name="Martin F.M."/>
        </authorList>
    </citation>
    <scope>NUCLEOTIDE SEQUENCE</scope>
    <source>
        <strain evidence="1">EC-137</strain>
    </source>
</reference>
<reference evidence="1" key="1">
    <citation type="submission" date="2021-02" db="EMBL/GenBank/DDBJ databases">
        <authorList>
            <consortium name="DOE Joint Genome Institute"/>
            <person name="Ahrendt S."/>
            <person name="Looney B.P."/>
            <person name="Miyauchi S."/>
            <person name="Morin E."/>
            <person name="Drula E."/>
            <person name="Courty P.E."/>
            <person name="Chicoki N."/>
            <person name="Fauchery L."/>
            <person name="Kohler A."/>
            <person name="Kuo A."/>
            <person name="Labutti K."/>
            <person name="Pangilinan J."/>
            <person name="Lipzen A."/>
            <person name="Riley R."/>
            <person name="Andreopoulos W."/>
            <person name="He G."/>
            <person name="Johnson J."/>
            <person name="Barry K.W."/>
            <person name="Grigoriev I.V."/>
            <person name="Nagy L."/>
            <person name="Hibbett D."/>
            <person name="Henrissat B."/>
            <person name="Matheny P.B."/>
            <person name="Labbe J."/>
            <person name="Martin F."/>
        </authorList>
    </citation>
    <scope>NUCLEOTIDE SEQUENCE</scope>
    <source>
        <strain evidence="1">EC-137</strain>
    </source>
</reference>
<organism evidence="1 2">
    <name type="scientific">Vararia minispora EC-137</name>
    <dbReference type="NCBI Taxonomy" id="1314806"/>
    <lineage>
        <taxon>Eukaryota</taxon>
        <taxon>Fungi</taxon>
        <taxon>Dikarya</taxon>
        <taxon>Basidiomycota</taxon>
        <taxon>Agaricomycotina</taxon>
        <taxon>Agaricomycetes</taxon>
        <taxon>Russulales</taxon>
        <taxon>Lachnocladiaceae</taxon>
        <taxon>Vararia</taxon>
    </lineage>
</organism>
<accession>A0ACB8QXX6</accession>
<dbReference type="EMBL" id="MU273470">
    <property type="protein sequence ID" value="KAI0036573.1"/>
    <property type="molecule type" value="Genomic_DNA"/>
</dbReference>
<gene>
    <name evidence="1" type="ORF">K488DRAFT_40943</name>
</gene>
<evidence type="ECO:0000313" key="1">
    <source>
        <dbReference type="EMBL" id="KAI0036573.1"/>
    </source>
</evidence>
<evidence type="ECO:0000313" key="2">
    <source>
        <dbReference type="Proteomes" id="UP000814128"/>
    </source>
</evidence>
<name>A0ACB8QXX6_9AGAM</name>
<dbReference type="Proteomes" id="UP000814128">
    <property type="component" value="Unassembled WGS sequence"/>
</dbReference>
<sequence>MQDGVQDQAWLWGWAWGPDSTVSIVDRSPPLTFLSRPAGFGADLTDPVLGYIIPLSAFTALCQEGFDTPNATLVEWNLGCPPLCLIGENVPDINEQWIALVQRGECQFVNKVREAQRWGAKAIVVGGDDPAENGNPDVLVNMYSPGDSSDVKIAATFIKFSDYVQLQNLIAASNTSHSGLRTLSMLISSEYSPWQWYSPIVTFITILFIPSSLTFLTLLIHRIRAARAAQLDRAPVDLVHGLPWRVWTGSAWEKHEGNPDAIDAERGEGTAHHVDDDEDPAWFLSQVECIICLENFVKGDRVRVLPCKHIFHLKEVDEWLIQRKKLCPICKADVTKPANHPHPHTTVHADPATLAGLSLNPSFVASSAPATERTPLLPRPSTADS</sequence>